<dbReference type="InterPro" id="IPR036690">
    <property type="entry name" value="Fdx_antiC-bd_sf"/>
</dbReference>
<keyword evidence="6" id="KW-0479">Metal-binding</keyword>
<comment type="cofactor">
    <cofactor evidence="1">
        <name>Mg(2+)</name>
        <dbReference type="ChEBI" id="CHEBI:18420"/>
    </cofactor>
</comment>
<dbReference type="SUPFAM" id="SSF56037">
    <property type="entry name" value="PheT/TilS domain"/>
    <property type="match status" value="1"/>
</dbReference>
<dbReference type="EC" id="6.1.1.20" evidence="4"/>
<protein>
    <recommendedName>
        <fullName evidence="4">phenylalanine--tRNA ligase</fullName>
        <ecNumber evidence="4">6.1.1.20</ecNumber>
    </recommendedName>
    <alternativeName>
        <fullName evidence="12">Phenylalanyl-tRNA synthetase beta subunit</fullName>
    </alternativeName>
</protein>
<evidence type="ECO:0000256" key="7">
    <source>
        <dbReference type="ARBA" id="ARBA00022741"/>
    </source>
</evidence>
<keyword evidence="10" id="KW-0648">Protein biosynthesis</keyword>
<comment type="catalytic activity">
    <reaction evidence="13">
        <text>tRNA(Phe) + L-phenylalanine + ATP = L-phenylalanyl-tRNA(Phe) + AMP + diphosphate + H(+)</text>
        <dbReference type="Rhea" id="RHEA:19413"/>
        <dbReference type="Rhea" id="RHEA-COMP:9668"/>
        <dbReference type="Rhea" id="RHEA-COMP:9699"/>
        <dbReference type="ChEBI" id="CHEBI:15378"/>
        <dbReference type="ChEBI" id="CHEBI:30616"/>
        <dbReference type="ChEBI" id="CHEBI:33019"/>
        <dbReference type="ChEBI" id="CHEBI:58095"/>
        <dbReference type="ChEBI" id="CHEBI:78442"/>
        <dbReference type="ChEBI" id="CHEBI:78531"/>
        <dbReference type="ChEBI" id="CHEBI:456215"/>
        <dbReference type="EC" id="6.1.1.20"/>
    </reaction>
</comment>
<dbReference type="InterPro" id="IPR045864">
    <property type="entry name" value="aa-tRNA-synth_II/BPL/LPL"/>
</dbReference>
<dbReference type="InterPro" id="IPR020825">
    <property type="entry name" value="Phe-tRNA_synthase-like_B3/B4"/>
</dbReference>
<dbReference type="InterPro" id="IPR005146">
    <property type="entry name" value="B3/B4_tRNA-bd"/>
</dbReference>
<sequence>MKPRFLEAVQVKIAYSHLAKFFKKPPTLDKLSKSLFQLGHEHEIVNEIFDLEITPNRGDCLSLLGLARDLNSFYPVKDDRKIYNGKIDTFDPRLTNNSENLCPNISFLEIEIDGKPVKYQAYLEKYFTELGINKNNFFTDISNYLAYETGQPTHCFDASKMNGEFSLQKRKKNEKFKTLLGEEIELEGENLVFTLDGKTISLAGVMGGESTSCTSNTTKVWVECAYFIPEEILGKARKYNLNSEAAYKFERGVDFLSQENVLRRFVSIVDDHAKIKSISIHQNIRKKEKIKISYSQDDVNKVIGNYIEEDQQLEILESLGFDKVGDLLIVPSHRSDIGQINDLAEEITRIIGYDNISAKPLLLPVTTKSMEKIFEEACRDFLVNQGFFEVINFPFNDTENPEANTVDNPLDKQRSKIRVCITKSLAANVVYNQNRQKDSIKMFEISDVYTKTGRERSIGVIVNGREGKNYNEFSSKLDYSYLKGALITMLSELLAAKIDFIVETRENYDFVEVVSLNGKKIGALGKLSNNFVNSKSKSSVYSFEIDITNIELPTVVSKPVSEYPAVYRDLSFSIDTLELIDDLNKKIEKVCSEFSILNELFVFDFFENKKMNILKVGYRFKFQSDKKSLTDTEVDKVMDKIIKISMSIDGIKIEGL</sequence>
<dbReference type="GO" id="GO:0004826">
    <property type="term" value="F:phenylalanine-tRNA ligase activity"/>
    <property type="evidence" value="ECO:0007669"/>
    <property type="project" value="UniProtKB-EC"/>
</dbReference>
<dbReference type="Pfam" id="PF03483">
    <property type="entry name" value="B3_4"/>
    <property type="match status" value="1"/>
</dbReference>
<comment type="subunit">
    <text evidence="3">Tetramer of two alpha and two beta subunits.</text>
</comment>
<evidence type="ECO:0000256" key="1">
    <source>
        <dbReference type="ARBA" id="ARBA00001946"/>
    </source>
</evidence>
<dbReference type="InterPro" id="IPR045060">
    <property type="entry name" value="Phe-tRNA-ligase_IIc_bsu"/>
</dbReference>
<dbReference type="EMBL" id="SHBE01000003">
    <property type="protein sequence ID" value="RZO26631.1"/>
    <property type="molecule type" value="Genomic_DNA"/>
</dbReference>
<dbReference type="Gene3D" id="3.30.70.380">
    <property type="entry name" value="Ferrodoxin-fold anticodon-binding domain"/>
    <property type="match status" value="1"/>
</dbReference>
<organism evidence="16 17">
    <name type="scientific">SAR86 cluster bacterium</name>
    <dbReference type="NCBI Taxonomy" id="2030880"/>
    <lineage>
        <taxon>Bacteria</taxon>
        <taxon>Pseudomonadati</taxon>
        <taxon>Pseudomonadota</taxon>
        <taxon>Gammaproteobacteria</taxon>
        <taxon>SAR86 cluster</taxon>
    </lineage>
</organism>
<keyword evidence="9" id="KW-0460">Magnesium</keyword>
<dbReference type="GO" id="GO:0000287">
    <property type="term" value="F:magnesium ion binding"/>
    <property type="evidence" value="ECO:0007669"/>
    <property type="project" value="InterPro"/>
</dbReference>
<dbReference type="PROSITE" id="PS51483">
    <property type="entry name" value="B5"/>
    <property type="match status" value="1"/>
</dbReference>
<dbReference type="GO" id="GO:0005524">
    <property type="term" value="F:ATP binding"/>
    <property type="evidence" value="ECO:0007669"/>
    <property type="project" value="UniProtKB-KW"/>
</dbReference>
<evidence type="ECO:0000256" key="5">
    <source>
        <dbReference type="ARBA" id="ARBA00022598"/>
    </source>
</evidence>
<evidence type="ECO:0000256" key="11">
    <source>
        <dbReference type="ARBA" id="ARBA00023146"/>
    </source>
</evidence>
<dbReference type="InterPro" id="IPR005147">
    <property type="entry name" value="tRNA_synthase_B5-dom"/>
</dbReference>
<dbReference type="SUPFAM" id="SSF46955">
    <property type="entry name" value="Putative DNA-binding domain"/>
    <property type="match status" value="2"/>
</dbReference>
<dbReference type="SMART" id="SM00874">
    <property type="entry name" value="B5"/>
    <property type="match status" value="1"/>
</dbReference>
<dbReference type="PANTHER" id="PTHR10947:SF0">
    <property type="entry name" value="PHENYLALANINE--TRNA LIGASE BETA SUBUNIT"/>
    <property type="match status" value="1"/>
</dbReference>
<dbReference type="InterPro" id="IPR004532">
    <property type="entry name" value="Phe-tRNA-ligase_IIc_bsu_bact"/>
</dbReference>
<proteinExistence type="inferred from homology"/>
<name>A0A520MZI4_9GAMM</name>
<keyword evidence="11" id="KW-0030">Aminoacyl-tRNA synthetase</keyword>
<evidence type="ECO:0000256" key="9">
    <source>
        <dbReference type="ARBA" id="ARBA00022842"/>
    </source>
</evidence>
<dbReference type="Pfam" id="PF17759">
    <property type="entry name" value="tRNA_synthFbeta"/>
    <property type="match status" value="1"/>
</dbReference>
<evidence type="ECO:0000256" key="4">
    <source>
        <dbReference type="ARBA" id="ARBA00012814"/>
    </source>
</evidence>
<evidence type="ECO:0000256" key="8">
    <source>
        <dbReference type="ARBA" id="ARBA00022840"/>
    </source>
</evidence>
<evidence type="ECO:0000259" key="14">
    <source>
        <dbReference type="PROSITE" id="PS51447"/>
    </source>
</evidence>
<dbReference type="SMART" id="SM00873">
    <property type="entry name" value="B3_4"/>
    <property type="match status" value="1"/>
</dbReference>
<evidence type="ECO:0000256" key="3">
    <source>
        <dbReference type="ARBA" id="ARBA00011209"/>
    </source>
</evidence>
<feature type="domain" description="B5" evidence="15">
    <location>
        <begin position="287"/>
        <end position="358"/>
    </location>
</feature>
<dbReference type="PROSITE" id="PS51447">
    <property type="entry name" value="FDX_ACB"/>
    <property type="match status" value="1"/>
</dbReference>
<dbReference type="Pfam" id="PF03484">
    <property type="entry name" value="B5"/>
    <property type="match status" value="1"/>
</dbReference>
<evidence type="ECO:0000256" key="2">
    <source>
        <dbReference type="ARBA" id="ARBA00008653"/>
    </source>
</evidence>
<evidence type="ECO:0000256" key="6">
    <source>
        <dbReference type="ARBA" id="ARBA00022723"/>
    </source>
</evidence>
<accession>A0A520MZI4</accession>
<dbReference type="Proteomes" id="UP000315825">
    <property type="component" value="Unassembled WGS sequence"/>
</dbReference>
<dbReference type="GO" id="GO:0009328">
    <property type="term" value="C:phenylalanine-tRNA ligase complex"/>
    <property type="evidence" value="ECO:0007669"/>
    <property type="project" value="TreeGrafter"/>
</dbReference>
<dbReference type="InterPro" id="IPR009061">
    <property type="entry name" value="DNA-bd_dom_put_sf"/>
</dbReference>
<evidence type="ECO:0000256" key="13">
    <source>
        <dbReference type="ARBA" id="ARBA00049255"/>
    </source>
</evidence>
<dbReference type="Gene3D" id="3.30.56.10">
    <property type="match status" value="2"/>
</dbReference>
<dbReference type="InterPro" id="IPR041616">
    <property type="entry name" value="PheRS_beta_core"/>
</dbReference>
<reference evidence="16 17" key="1">
    <citation type="submission" date="2019-02" db="EMBL/GenBank/DDBJ databases">
        <title>Prokaryotic population dynamics and viral predation in marine succession experiment using metagenomics: the confinement effect.</title>
        <authorList>
            <person name="Haro-Moreno J.M."/>
            <person name="Rodriguez-Valera F."/>
            <person name="Lopez-Perez M."/>
        </authorList>
    </citation>
    <scope>NUCLEOTIDE SEQUENCE [LARGE SCALE GENOMIC DNA]</scope>
    <source>
        <strain evidence="16">MED-G159</strain>
    </source>
</reference>
<evidence type="ECO:0000256" key="12">
    <source>
        <dbReference type="ARBA" id="ARBA00033189"/>
    </source>
</evidence>
<evidence type="ECO:0000313" key="16">
    <source>
        <dbReference type="EMBL" id="RZO26631.1"/>
    </source>
</evidence>
<evidence type="ECO:0000256" key="10">
    <source>
        <dbReference type="ARBA" id="ARBA00022917"/>
    </source>
</evidence>
<dbReference type="AlphaFoldDB" id="A0A520MZI4"/>
<dbReference type="Pfam" id="PF03147">
    <property type="entry name" value="FDX-ACB"/>
    <property type="match status" value="1"/>
</dbReference>
<evidence type="ECO:0000259" key="15">
    <source>
        <dbReference type="PROSITE" id="PS51483"/>
    </source>
</evidence>
<dbReference type="GO" id="GO:0006432">
    <property type="term" value="P:phenylalanyl-tRNA aminoacylation"/>
    <property type="evidence" value="ECO:0007669"/>
    <property type="project" value="InterPro"/>
</dbReference>
<dbReference type="NCBIfam" id="TIGR00472">
    <property type="entry name" value="pheT_bact"/>
    <property type="match status" value="1"/>
</dbReference>
<keyword evidence="7" id="KW-0547">Nucleotide-binding</keyword>
<dbReference type="GO" id="GO:0003723">
    <property type="term" value="F:RNA binding"/>
    <property type="evidence" value="ECO:0007669"/>
    <property type="project" value="InterPro"/>
</dbReference>
<dbReference type="SUPFAM" id="SSF54991">
    <property type="entry name" value="Anticodon-binding domain of PheRS"/>
    <property type="match status" value="1"/>
</dbReference>
<gene>
    <name evidence="16" type="primary">pheT</name>
    <name evidence="16" type="ORF">EVA92_02485</name>
</gene>
<dbReference type="Gene3D" id="3.50.40.10">
    <property type="entry name" value="Phenylalanyl-trna Synthetase, Chain B, domain 3"/>
    <property type="match status" value="1"/>
</dbReference>
<keyword evidence="8" id="KW-0067">ATP-binding</keyword>
<dbReference type="SUPFAM" id="SSF55681">
    <property type="entry name" value="Class II aaRS and biotin synthetases"/>
    <property type="match status" value="1"/>
</dbReference>
<evidence type="ECO:0000313" key="17">
    <source>
        <dbReference type="Proteomes" id="UP000315825"/>
    </source>
</evidence>
<dbReference type="PANTHER" id="PTHR10947">
    <property type="entry name" value="PHENYLALANYL-TRNA SYNTHETASE BETA CHAIN AND LEUCINE-RICH REPEAT-CONTAINING PROTEIN 47"/>
    <property type="match status" value="1"/>
</dbReference>
<dbReference type="Gene3D" id="3.30.930.10">
    <property type="entry name" value="Bira Bifunctional Protein, Domain 2"/>
    <property type="match status" value="1"/>
</dbReference>
<comment type="caution">
    <text evidence="16">The sequence shown here is derived from an EMBL/GenBank/DDBJ whole genome shotgun (WGS) entry which is preliminary data.</text>
</comment>
<keyword evidence="5 16" id="KW-0436">Ligase</keyword>
<feature type="domain" description="FDX-ACB" evidence="14">
    <location>
        <begin position="561"/>
        <end position="654"/>
    </location>
</feature>
<dbReference type="SMART" id="SM00896">
    <property type="entry name" value="FDX-ACB"/>
    <property type="match status" value="1"/>
</dbReference>
<dbReference type="InterPro" id="IPR005121">
    <property type="entry name" value="Fdx_antiC-bd"/>
</dbReference>
<comment type="similarity">
    <text evidence="2">Belongs to the phenylalanyl-tRNA synthetase beta subunit family. Type 1 subfamily.</text>
</comment>